<name>A0A9J7Z9U5_CYPCA</name>
<dbReference type="PANTHER" id="PTHR23318">
    <property type="entry name" value="ATP SYNTHASE GAMMA-RELATED"/>
    <property type="match status" value="1"/>
</dbReference>
<dbReference type="Ensembl" id="ENSCCRT00000111234.1">
    <property type="protein sequence ID" value="ENSCCRP00000126110.1"/>
    <property type="gene ID" value="ENSCCRG00000046271.2"/>
</dbReference>
<dbReference type="InterPro" id="IPR055236">
    <property type="entry name" value="EVH1_PP4R3"/>
</dbReference>
<dbReference type="FunFam" id="2.30.29.30:FF:000051">
    <property type="entry name" value="Serine/threonine-protein phosphatase 4 regulatory subunit 3B"/>
    <property type="match status" value="1"/>
</dbReference>
<reference evidence="8" key="1">
    <citation type="submission" date="2025-08" db="UniProtKB">
        <authorList>
            <consortium name="Ensembl"/>
        </authorList>
    </citation>
    <scope>IDENTIFICATION</scope>
</reference>
<dbReference type="Gene3D" id="1.25.10.10">
    <property type="entry name" value="Leucine-rich Repeat Variant"/>
    <property type="match status" value="1"/>
</dbReference>
<feature type="domain" description="PP4R3 EVH1-like" evidence="7">
    <location>
        <begin position="5"/>
        <end position="101"/>
    </location>
</feature>
<evidence type="ECO:0000313" key="8">
    <source>
        <dbReference type="Ensembl" id="ENSCCRP00000126110.1"/>
    </source>
</evidence>
<feature type="region of interest" description="Disordered" evidence="5">
    <location>
        <begin position="758"/>
        <end position="815"/>
    </location>
</feature>
<dbReference type="Gene3D" id="2.30.29.30">
    <property type="entry name" value="Pleckstrin-homology domain (PH domain)/Phosphotyrosine-binding domain (PTB)"/>
    <property type="match status" value="1"/>
</dbReference>
<dbReference type="SUPFAM" id="SSF48371">
    <property type="entry name" value="ARM repeat"/>
    <property type="match status" value="1"/>
</dbReference>
<feature type="compositionally biased region" description="Low complexity" evidence="5">
    <location>
        <begin position="770"/>
        <end position="815"/>
    </location>
</feature>
<dbReference type="AlphaFoldDB" id="A0A9J7Z9U5"/>
<dbReference type="GeneTree" id="ENSGT00390000018199"/>
<dbReference type="GO" id="GO:0030289">
    <property type="term" value="C:protein phosphatase 4 complex"/>
    <property type="evidence" value="ECO:0007669"/>
    <property type="project" value="TreeGrafter"/>
</dbReference>
<dbReference type="Pfam" id="PF22972">
    <property type="entry name" value="EVH1_PP4R3"/>
    <property type="match status" value="1"/>
</dbReference>
<dbReference type="InterPro" id="IPR051137">
    <property type="entry name" value="PP4R3-like"/>
</dbReference>
<dbReference type="GO" id="GO:0072542">
    <property type="term" value="F:protein phosphatase activator activity"/>
    <property type="evidence" value="ECO:0007669"/>
    <property type="project" value="TreeGrafter"/>
</dbReference>
<dbReference type="PANTHER" id="PTHR23318:SF3">
    <property type="entry name" value="SERINE_THREONINE-PROTEIN PHOSPHATASE 4 REGULATORY SUBUNIT 3A"/>
    <property type="match status" value="1"/>
</dbReference>
<evidence type="ECO:0000313" key="9">
    <source>
        <dbReference type="Proteomes" id="UP001108240"/>
    </source>
</evidence>
<feature type="domain" description="Serine/threonine-protein phosphatase 4 regulatory subunit 3-like central" evidence="6">
    <location>
        <begin position="142"/>
        <end position="633"/>
    </location>
</feature>
<dbReference type="Proteomes" id="UP001108240">
    <property type="component" value="Unplaced"/>
</dbReference>
<dbReference type="InterPro" id="IPR006887">
    <property type="entry name" value="P4R3-like_central_dom"/>
</dbReference>
<evidence type="ECO:0000256" key="1">
    <source>
        <dbReference type="ARBA" id="ARBA00008809"/>
    </source>
</evidence>
<dbReference type="InterPro" id="IPR016024">
    <property type="entry name" value="ARM-type_fold"/>
</dbReference>
<evidence type="ECO:0000256" key="3">
    <source>
        <dbReference type="ARBA" id="ARBA00057252"/>
    </source>
</evidence>
<dbReference type="GO" id="GO:0005654">
    <property type="term" value="C:nucleoplasm"/>
    <property type="evidence" value="ECO:0007669"/>
    <property type="project" value="TreeGrafter"/>
</dbReference>
<dbReference type="OMA" id="FYKFCID"/>
<evidence type="ECO:0000256" key="4">
    <source>
        <dbReference type="ARBA" id="ARBA00068937"/>
    </source>
</evidence>
<sequence length="832" mass="95678">MTDTRRRVKVYTLNEDRQWDDRGTGHVSSAYVERLKGMSLLVRAESDGSLLLESKINPNTAYQKQQDTLIVWSEAENYDLALSFQEKAGCDEIWEKICQVQGKDPSVDITQELIDESEEERFDDMSSPGLELPPCELSRLEEVAELVASSLPSPLRREKLSLALENEGYIRKLLELFRVCEDLENREGLHHLYDIIKGIFLLNRTALFEVMFSEECIMDVIGCLEFDPSLPQPRRHREFLTTTARFKEVIPISDPELRQKIHQTYRVQYIQDMVLPTPSVFEENMLSTLHSFIFFNKVEIVGMLQDDEKFLTELFAQLTDEATDDDKRHELVNFLKEFCAFSQTLQPQNRDAFFKTLSNMGILPALEVILGMDDVQVRGAATDIFSYLVEYNPSMVREFVMQESQQNDDDILLINLIIEHMICDTDPELGGAVQLMGLLRTLVDPENMLATANKTEKTEFLSFFYKHCMHVLSAPLLANTTEEKPSKDDFQTCQLLALIVELLTFCVEHHTYHIKNYIINKDILRRVLVLTASQHAFLALCALRFMRKIIGLKDEFYNRYIMRNFLFEPVVKAFLNNGSRYNLINSAVIEMFEYVRVEDVKSLTAHIIENYWKALEDVDYVQTFKGLKLRYEQQRERQDNPKLDSMRSILRNHRFRRDARTLEDEEEMWFNTDEEDLEDGEAVVPPSDKMKSDEDLMDPISKFMERKKRTLLQHAGGIILMSSYYDPLFVCKMLLTFLDVFWLLSLFSQVKDSEEKEVLSGKASLSGRQSPSFKLSFSSSPKPSLSSPPTASLHPGSPGSPSSPGTGARSSPPTAAVTTKVVTLILTDQTMF</sequence>
<comment type="similarity">
    <text evidence="1">Belongs to the SMEK family.</text>
</comment>
<accession>A0A9J7Z9U5</accession>
<evidence type="ECO:0000259" key="7">
    <source>
        <dbReference type="Pfam" id="PF22972"/>
    </source>
</evidence>
<reference evidence="8" key="2">
    <citation type="submission" date="2025-09" db="UniProtKB">
        <authorList>
            <consortium name="Ensembl"/>
        </authorList>
    </citation>
    <scope>IDENTIFICATION</scope>
</reference>
<proteinExistence type="inferred from homology"/>
<organism evidence="8 9">
    <name type="scientific">Cyprinus carpio carpio</name>
    <dbReference type="NCBI Taxonomy" id="630221"/>
    <lineage>
        <taxon>Eukaryota</taxon>
        <taxon>Metazoa</taxon>
        <taxon>Chordata</taxon>
        <taxon>Craniata</taxon>
        <taxon>Vertebrata</taxon>
        <taxon>Euteleostomi</taxon>
        <taxon>Actinopterygii</taxon>
        <taxon>Neopterygii</taxon>
        <taxon>Teleostei</taxon>
        <taxon>Ostariophysi</taxon>
        <taxon>Cypriniformes</taxon>
        <taxon>Cyprinidae</taxon>
        <taxon>Cyprininae</taxon>
        <taxon>Cyprinus</taxon>
    </lineage>
</organism>
<dbReference type="SUPFAM" id="SSF50729">
    <property type="entry name" value="PH domain-like"/>
    <property type="match status" value="1"/>
</dbReference>
<evidence type="ECO:0000256" key="2">
    <source>
        <dbReference type="ARBA" id="ARBA00042013"/>
    </source>
</evidence>
<dbReference type="GO" id="GO:0006974">
    <property type="term" value="P:DNA damage response"/>
    <property type="evidence" value="ECO:0007669"/>
    <property type="project" value="TreeGrafter"/>
</dbReference>
<evidence type="ECO:0000256" key="5">
    <source>
        <dbReference type="SAM" id="MobiDB-lite"/>
    </source>
</evidence>
<dbReference type="InterPro" id="IPR011989">
    <property type="entry name" value="ARM-like"/>
</dbReference>
<protein>
    <recommendedName>
        <fullName evidence="4">Serine/threonine-protein phosphatase 4 regulatory subunit 3</fullName>
    </recommendedName>
    <alternativeName>
        <fullName evidence="2">SMEK homolog 1</fullName>
    </alternativeName>
</protein>
<evidence type="ECO:0000259" key="6">
    <source>
        <dbReference type="Pfam" id="PF04802"/>
    </source>
</evidence>
<comment type="function">
    <text evidence="3">Regulatory subunit of serine/threonine-protein phosphatase 4.</text>
</comment>
<dbReference type="InterPro" id="IPR011993">
    <property type="entry name" value="PH-like_dom_sf"/>
</dbReference>
<dbReference type="Pfam" id="PF04802">
    <property type="entry name" value="PP4R3"/>
    <property type="match status" value="1"/>
</dbReference>
<keyword evidence="9" id="KW-1185">Reference proteome</keyword>